<dbReference type="CDD" id="cd03416">
    <property type="entry name" value="CbiX_SirB_N"/>
    <property type="match status" value="1"/>
</dbReference>
<dbReference type="EC" id="4.99.1.4" evidence="3"/>
<evidence type="ECO:0000313" key="3">
    <source>
        <dbReference type="EMBL" id="MDQ0201804.1"/>
    </source>
</evidence>
<organism evidence="3 4">
    <name type="scientific">Neobacillus ginsengisoli</name>
    <dbReference type="NCBI Taxonomy" id="904295"/>
    <lineage>
        <taxon>Bacteria</taxon>
        <taxon>Bacillati</taxon>
        <taxon>Bacillota</taxon>
        <taxon>Bacilli</taxon>
        <taxon>Bacillales</taxon>
        <taxon>Bacillaceae</taxon>
        <taxon>Neobacillus</taxon>
    </lineage>
</organism>
<accession>A0ABT9Y227</accession>
<dbReference type="EMBL" id="JAUSTW010000012">
    <property type="protein sequence ID" value="MDQ0201804.1"/>
    <property type="molecule type" value="Genomic_DNA"/>
</dbReference>
<dbReference type="PANTHER" id="PTHR33542:SF3">
    <property type="entry name" value="SIROHYDROCHLORIN FERROCHELATASE, CHLOROPLASTIC"/>
    <property type="match status" value="1"/>
</dbReference>
<keyword evidence="4" id="KW-1185">Reference proteome</keyword>
<evidence type="ECO:0000256" key="2">
    <source>
        <dbReference type="ARBA" id="ARBA00023239"/>
    </source>
</evidence>
<sequence length="242" mass="27003">MEAILYICHGSRVKTAREQAITFITKCIERSHAPINEYCFLELAAPTIEEAFINCVQKGATKIIALPVLLLTAVHAKVDIPNELARLSALFPGIELEYGRPIGVHRKMIDTLIERIEETGEELDGNSRVLLVGRGSSDPDVKNDLNAIAEMLKRKTGVKRVQTCFLTATSPGLEDGMELIGEDKNSKVFVIPYLLFTGILMNHINKVIKNHPQSHQFILCNYLGYHPNIESVIQERVLEITA</sequence>
<dbReference type="Pfam" id="PF01903">
    <property type="entry name" value="CbiX"/>
    <property type="match status" value="2"/>
</dbReference>
<dbReference type="Gene3D" id="3.40.50.1400">
    <property type="match status" value="2"/>
</dbReference>
<evidence type="ECO:0000313" key="4">
    <source>
        <dbReference type="Proteomes" id="UP001224122"/>
    </source>
</evidence>
<dbReference type="PANTHER" id="PTHR33542">
    <property type="entry name" value="SIROHYDROCHLORIN FERROCHELATASE, CHLOROPLASTIC"/>
    <property type="match status" value="1"/>
</dbReference>
<gene>
    <name evidence="3" type="ORF">J2S10_005014</name>
</gene>
<dbReference type="GO" id="GO:0051266">
    <property type="term" value="F:sirohydrochlorin ferrochelatase activity"/>
    <property type="evidence" value="ECO:0007669"/>
    <property type="project" value="UniProtKB-EC"/>
</dbReference>
<dbReference type="InterPro" id="IPR050963">
    <property type="entry name" value="Sirohydro_Cobaltochel/CbiX"/>
</dbReference>
<dbReference type="RefSeq" id="WP_307413442.1">
    <property type="nucleotide sequence ID" value="NZ_JAUSTW010000012.1"/>
</dbReference>
<dbReference type="InterPro" id="IPR002762">
    <property type="entry name" value="CbiX-like"/>
</dbReference>
<dbReference type="CDD" id="cd03414">
    <property type="entry name" value="CbiX_SirB_C"/>
    <property type="match status" value="1"/>
</dbReference>
<protein>
    <submittedName>
        <fullName evidence="3">Sirohydrochlorin ferrochelatase</fullName>
        <ecNumber evidence="3">4.99.1.4</ecNumber>
    </submittedName>
</protein>
<keyword evidence="1" id="KW-0479">Metal-binding</keyword>
<evidence type="ECO:0000256" key="1">
    <source>
        <dbReference type="ARBA" id="ARBA00022723"/>
    </source>
</evidence>
<keyword evidence="2 3" id="KW-0456">Lyase</keyword>
<comment type="caution">
    <text evidence="3">The sequence shown here is derived from an EMBL/GenBank/DDBJ whole genome shotgun (WGS) entry which is preliminary data.</text>
</comment>
<proteinExistence type="predicted"/>
<dbReference type="Proteomes" id="UP001224122">
    <property type="component" value="Unassembled WGS sequence"/>
</dbReference>
<name>A0ABT9Y227_9BACI</name>
<dbReference type="SUPFAM" id="SSF53800">
    <property type="entry name" value="Chelatase"/>
    <property type="match status" value="1"/>
</dbReference>
<reference evidence="3 4" key="1">
    <citation type="submission" date="2023-07" db="EMBL/GenBank/DDBJ databases">
        <title>Genomic Encyclopedia of Type Strains, Phase IV (KMG-IV): sequencing the most valuable type-strain genomes for metagenomic binning, comparative biology and taxonomic classification.</title>
        <authorList>
            <person name="Goeker M."/>
        </authorList>
    </citation>
    <scope>NUCLEOTIDE SEQUENCE [LARGE SCALE GENOMIC DNA]</scope>
    <source>
        <strain evidence="3 4">DSM 27594</strain>
    </source>
</reference>